<feature type="transmembrane region" description="Helical" evidence="6">
    <location>
        <begin position="351"/>
        <end position="368"/>
    </location>
</feature>
<keyword evidence="8" id="KW-1185">Reference proteome</keyword>
<feature type="transmembrane region" description="Helical" evidence="6">
    <location>
        <begin position="374"/>
        <end position="392"/>
    </location>
</feature>
<dbReference type="OrthoDB" id="870113at2"/>
<evidence type="ECO:0000256" key="6">
    <source>
        <dbReference type="SAM" id="Phobius"/>
    </source>
</evidence>
<name>A0A246FTA9_9BACT</name>
<dbReference type="GO" id="GO:0005886">
    <property type="term" value="C:plasma membrane"/>
    <property type="evidence" value="ECO:0007669"/>
    <property type="project" value="UniProtKB-SubCell"/>
</dbReference>
<protein>
    <submittedName>
        <fullName evidence="7">Uncharacterized protein</fullName>
    </submittedName>
</protein>
<keyword evidence="3 6" id="KW-0812">Transmembrane</keyword>
<keyword evidence="4 6" id="KW-1133">Transmembrane helix</keyword>
<evidence type="ECO:0000256" key="4">
    <source>
        <dbReference type="ARBA" id="ARBA00022989"/>
    </source>
</evidence>
<keyword evidence="5 6" id="KW-0472">Membrane</keyword>
<dbReference type="AlphaFoldDB" id="A0A246FTA9"/>
<dbReference type="PANTHER" id="PTHR30250">
    <property type="entry name" value="PST FAMILY PREDICTED COLANIC ACID TRANSPORTER"/>
    <property type="match status" value="1"/>
</dbReference>
<feature type="transmembrane region" description="Helical" evidence="6">
    <location>
        <begin position="164"/>
        <end position="184"/>
    </location>
</feature>
<comment type="subcellular location">
    <subcellularLocation>
        <location evidence="1">Cell membrane</location>
        <topology evidence="1">Multi-pass membrane protein</topology>
    </subcellularLocation>
</comment>
<accession>A0A246FTA9</accession>
<feature type="transmembrane region" description="Helical" evidence="6">
    <location>
        <begin position="37"/>
        <end position="64"/>
    </location>
</feature>
<dbReference type="InterPro" id="IPR050833">
    <property type="entry name" value="Poly_Biosynth_Transport"/>
</dbReference>
<dbReference type="RefSeq" id="WP_088462605.1">
    <property type="nucleotide sequence ID" value="NZ_NIRR01000001.1"/>
</dbReference>
<evidence type="ECO:0000313" key="7">
    <source>
        <dbReference type="EMBL" id="OWP64994.1"/>
    </source>
</evidence>
<feature type="transmembrane region" description="Helical" evidence="6">
    <location>
        <begin position="284"/>
        <end position="309"/>
    </location>
</feature>
<comment type="caution">
    <text evidence="7">The sequence shown here is derived from an EMBL/GenBank/DDBJ whole genome shotgun (WGS) entry which is preliminary data.</text>
</comment>
<feature type="transmembrane region" description="Helical" evidence="6">
    <location>
        <begin position="76"/>
        <end position="95"/>
    </location>
</feature>
<sequence length="424" mass="45776">MLRRVIHNFATRLATALLSFGVVWLTARYLGATGRGAISLFVTDCAAILLFIGLLGGSSLIYLAPRRNLWHLLLPAYGWAAVVCGLGTAAVGLLRQPEPTYLLHLGALSLLQALFSINTSLLLGRRREGTYNLLTLAQVALLAVGLLAAFWAGGHWVAVETYYYAAYLAFGLPLLLSLGPLLRLPDPRRRLGRRLRATVRELARHSRGAHFSNILAFANYRLGYYFVAYFADARAVGVLSVGVALMEAIWLIPRSAALIQYVDLVNSPGQTGALPESALRVGRLAVLGTATAVLVLVAVPPTLLTAVFGREFGPAQTVMQLLAPGSVVMAVQMLISSYFSGRAQYRRNNAAALVGLVVTIGGGMLLIPRLGIRGAALASTLSYTASTAFLLWHFRRTTGLGPTAFLPRPADLTYLWRLVRPVRD</sequence>
<organism evidence="7 8">
    <name type="scientific">Hymenobacter amundsenii</name>
    <dbReference type="NCBI Taxonomy" id="2006685"/>
    <lineage>
        <taxon>Bacteria</taxon>
        <taxon>Pseudomonadati</taxon>
        <taxon>Bacteroidota</taxon>
        <taxon>Cytophagia</taxon>
        <taxon>Cytophagales</taxon>
        <taxon>Hymenobacteraceae</taxon>
        <taxon>Hymenobacter</taxon>
    </lineage>
</organism>
<proteinExistence type="predicted"/>
<reference evidence="7 8" key="1">
    <citation type="submission" date="2017-06" db="EMBL/GenBank/DDBJ databases">
        <title>Hymenobacter amundsenii sp. nov. isolated from regoliths in Antarctica.</title>
        <authorList>
            <person name="Sedlacek I."/>
            <person name="Kralova S."/>
            <person name="Pantucek R."/>
            <person name="Svec P."/>
            <person name="Holochova P."/>
            <person name="Stankova E."/>
            <person name="Vrbovska V."/>
            <person name="Busse H.-J."/>
        </authorList>
    </citation>
    <scope>NUCLEOTIDE SEQUENCE [LARGE SCALE GENOMIC DNA]</scope>
    <source>
        <strain evidence="7 8">CCM 8682</strain>
    </source>
</reference>
<dbReference type="PANTHER" id="PTHR30250:SF11">
    <property type="entry name" value="O-ANTIGEN TRANSPORTER-RELATED"/>
    <property type="match status" value="1"/>
</dbReference>
<feature type="transmembrane region" description="Helical" evidence="6">
    <location>
        <begin position="321"/>
        <end position="339"/>
    </location>
</feature>
<gene>
    <name evidence="7" type="ORF">CDA63_01145</name>
</gene>
<feature type="transmembrane region" description="Helical" evidence="6">
    <location>
        <begin position="101"/>
        <end position="124"/>
    </location>
</feature>
<evidence type="ECO:0000313" key="8">
    <source>
        <dbReference type="Proteomes" id="UP000197277"/>
    </source>
</evidence>
<evidence type="ECO:0000256" key="5">
    <source>
        <dbReference type="ARBA" id="ARBA00023136"/>
    </source>
</evidence>
<evidence type="ECO:0000256" key="1">
    <source>
        <dbReference type="ARBA" id="ARBA00004651"/>
    </source>
</evidence>
<evidence type="ECO:0000256" key="3">
    <source>
        <dbReference type="ARBA" id="ARBA00022692"/>
    </source>
</evidence>
<dbReference type="Proteomes" id="UP000197277">
    <property type="component" value="Unassembled WGS sequence"/>
</dbReference>
<feature type="transmembrane region" description="Helical" evidence="6">
    <location>
        <begin position="12"/>
        <end position="31"/>
    </location>
</feature>
<evidence type="ECO:0000256" key="2">
    <source>
        <dbReference type="ARBA" id="ARBA00022475"/>
    </source>
</evidence>
<dbReference type="EMBL" id="NIRR01000001">
    <property type="protein sequence ID" value="OWP64994.1"/>
    <property type="molecule type" value="Genomic_DNA"/>
</dbReference>
<keyword evidence="2" id="KW-1003">Cell membrane</keyword>
<feature type="transmembrane region" description="Helical" evidence="6">
    <location>
        <begin position="131"/>
        <end position="152"/>
    </location>
</feature>